<evidence type="ECO:0000313" key="7">
    <source>
        <dbReference type="EMBL" id="QRQ81760.1"/>
    </source>
</evidence>
<dbReference type="InterPro" id="IPR044148">
    <property type="entry name" value="ALDH_GabD1-like"/>
</dbReference>
<dbReference type="EMBL" id="CP069798">
    <property type="protein sequence ID" value="QRQ81760.1"/>
    <property type="molecule type" value="Genomic_DNA"/>
</dbReference>
<keyword evidence="2" id="KW-0521">NADP</keyword>
<keyword evidence="3 5" id="KW-0560">Oxidoreductase</keyword>
<keyword evidence="8" id="KW-1185">Reference proteome</keyword>
<proteinExistence type="inferred from homology"/>
<dbReference type="FunFam" id="3.40.309.10:FF:000009">
    <property type="entry name" value="Aldehyde dehydrogenase A"/>
    <property type="match status" value="1"/>
</dbReference>
<dbReference type="InterPro" id="IPR047110">
    <property type="entry name" value="GABD/Sad-like"/>
</dbReference>
<accession>A0A892ZGU2</accession>
<reference evidence="7" key="1">
    <citation type="submission" date="2021-02" db="EMBL/GenBank/DDBJ databases">
        <title>Neisseriaceae sp. 26B isolated from the cloaca of a Common Toad-headed Turtle (Mesoclemmys nasuta).</title>
        <authorList>
            <person name="Spergser J."/>
            <person name="Busse H.-J."/>
        </authorList>
    </citation>
    <scope>NUCLEOTIDE SEQUENCE</scope>
    <source>
        <strain evidence="7">26B</strain>
    </source>
</reference>
<dbReference type="InterPro" id="IPR029510">
    <property type="entry name" value="Ald_DH_CS_GLU"/>
</dbReference>
<evidence type="ECO:0000256" key="4">
    <source>
        <dbReference type="PROSITE-ProRule" id="PRU10007"/>
    </source>
</evidence>
<dbReference type="Proteomes" id="UP000653156">
    <property type="component" value="Chromosome"/>
</dbReference>
<dbReference type="InterPro" id="IPR016162">
    <property type="entry name" value="Ald_DH_N"/>
</dbReference>
<organism evidence="7 8">
    <name type="scientific">Paralysiella testudinis</name>
    <dbReference type="NCBI Taxonomy" id="2809020"/>
    <lineage>
        <taxon>Bacteria</taxon>
        <taxon>Pseudomonadati</taxon>
        <taxon>Pseudomonadota</taxon>
        <taxon>Betaproteobacteria</taxon>
        <taxon>Neisseriales</taxon>
        <taxon>Neisseriaceae</taxon>
        <taxon>Paralysiella</taxon>
    </lineage>
</organism>
<comment type="similarity">
    <text evidence="1 5">Belongs to the aldehyde dehydrogenase family.</text>
</comment>
<evidence type="ECO:0000256" key="5">
    <source>
        <dbReference type="RuleBase" id="RU003345"/>
    </source>
</evidence>
<evidence type="ECO:0000256" key="1">
    <source>
        <dbReference type="ARBA" id="ARBA00009986"/>
    </source>
</evidence>
<dbReference type="AlphaFoldDB" id="A0A892ZGU2"/>
<dbReference type="Gene3D" id="3.40.309.10">
    <property type="entry name" value="Aldehyde Dehydrogenase, Chain A, domain 2"/>
    <property type="match status" value="1"/>
</dbReference>
<dbReference type="KEGG" id="ptes:JQU52_13960"/>
<dbReference type="SUPFAM" id="SSF53720">
    <property type="entry name" value="ALDH-like"/>
    <property type="match status" value="1"/>
</dbReference>
<evidence type="ECO:0000259" key="6">
    <source>
        <dbReference type="Pfam" id="PF00171"/>
    </source>
</evidence>
<dbReference type="InterPro" id="IPR016163">
    <property type="entry name" value="Ald_DH_C"/>
</dbReference>
<dbReference type="PROSITE" id="PS00687">
    <property type="entry name" value="ALDEHYDE_DEHYDR_GLU"/>
    <property type="match status" value="1"/>
</dbReference>
<dbReference type="Pfam" id="PF00171">
    <property type="entry name" value="Aldedh"/>
    <property type="match status" value="1"/>
</dbReference>
<dbReference type="InterPro" id="IPR016160">
    <property type="entry name" value="Ald_DH_CS_CYS"/>
</dbReference>
<dbReference type="GO" id="GO:0004777">
    <property type="term" value="F:succinate-semialdehyde dehydrogenase (NAD+) activity"/>
    <property type="evidence" value="ECO:0007669"/>
    <property type="project" value="TreeGrafter"/>
</dbReference>
<dbReference type="PANTHER" id="PTHR43217">
    <property type="entry name" value="SUCCINATE SEMIALDEHYDE DEHYDROGENASE [NAD(P)+] SAD"/>
    <property type="match status" value="1"/>
</dbReference>
<feature type="domain" description="Aldehyde dehydrogenase" evidence="6">
    <location>
        <begin position="3"/>
        <end position="453"/>
    </location>
</feature>
<gene>
    <name evidence="7" type="ORF">JQU52_13960</name>
</gene>
<dbReference type="RefSeq" id="WP_230339059.1">
    <property type="nucleotide sequence ID" value="NZ_CP069798.1"/>
</dbReference>
<dbReference type="FunFam" id="3.40.605.10:FF:000012">
    <property type="entry name" value="NAD-dependent succinate-semialdehyde dehydrogenase"/>
    <property type="match status" value="1"/>
</dbReference>
<dbReference type="InterPro" id="IPR015590">
    <property type="entry name" value="Aldehyde_DH_dom"/>
</dbReference>
<evidence type="ECO:0000256" key="2">
    <source>
        <dbReference type="ARBA" id="ARBA00022857"/>
    </source>
</evidence>
<evidence type="ECO:0000256" key="3">
    <source>
        <dbReference type="ARBA" id="ARBA00023002"/>
    </source>
</evidence>
<name>A0A892ZGU2_9NEIS</name>
<dbReference type="Gene3D" id="3.40.605.10">
    <property type="entry name" value="Aldehyde Dehydrogenase, Chain A, domain 1"/>
    <property type="match status" value="1"/>
</dbReference>
<dbReference type="PROSITE" id="PS00070">
    <property type="entry name" value="ALDEHYDE_DEHYDR_CYS"/>
    <property type="match status" value="1"/>
</dbReference>
<dbReference type="CDD" id="cd07100">
    <property type="entry name" value="ALDH_SSADH1_GabD1"/>
    <property type="match status" value="1"/>
</dbReference>
<dbReference type="GO" id="GO:0004030">
    <property type="term" value="F:aldehyde dehydrogenase [NAD(P)+] activity"/>
    <property type="evidence" value="ECO:0007669"/>
    <property type="project" value="InterPro"/>
</dbReference>
<dbReference type="PANTHER" id="PTHR43217:SF2">
    <property type="entry name" value="SUCCINATE-SEMIALDEHYDE DEHYDROGENASE [NADP(+)]"/>
    <property type="match status" value="1"/>
</dbReference>
<protein>
    <submittedName>
        <fullName evidence="7">NAD-dependent succinate-semialdehyde dehydrogenase</fullName>
    </submittedName>
</protein>
<evidence type="ECO:0000313" key="8">
    <source>
        <dbReference type="Proteomes" id="UP000653156"/>
    </source>
</evidence>
<feature type="active site" evidence="4">
    <location>
        <position position="230"/>
    </location>
</feature>
<dbReference type="InterPro" id="IPR016161">
    <property type="entry name" value="Ald_DH/histidinol_DH"/>
</dbReference>
<sequence length="457" mass="48444">MAYQTVNPYTNEVVQTFTAHSDADVEAALAAGHALYKSDWASPANMSARLKILAMLAEVMNARKEELARIISIEMGKLIGESRSEVQSCIDIAQYYADNAARFLAPVPYPDVLGEAWVEHHPVGIILAVEPWNFPLYQLIRVVAPAIAAGNPMVVKHASNVPQCALAMEKAIADAGAPAGTYRNLFITPEQVANIIADDRVQGVALTGSEKAGSIVAGQAGAKLKKATMELGGNDVFVVLDDADVVRAAKTAAGARLYNAGQVCTAAKRYIVQAAVADEFTRVVIERFQAAQMGDPLDDATTLAPMSSQRAKNDLQTQLDQAVANGAKVLCGGAAVPEQGQFFPPTLLGNIERSNPAYFEEFFGPVAQLYVVADDDAVVALANDSNYGLGGTIFSGNVERAKQLASRIETGMVFINQGGDSVAELPFGGVKRSGFGRELADLGIKEFVNQKLVVVGG</sequence>